<evidence type="ECO:0000256" key="4">
    <source>
        <dbReference type="ARBA" id="ARBA00023295"/>
    </source>
</evidence>
<feature type="active site" description="Proton donor" evidence="5">
    <location>
        <position position="100"/>
    </location>
</feature>
<dbReference type="EC" id="2.4.1.207" evidence="7"/>
<keyword evidence="7" id="KW-0052">Apoplast</keyword>
<dbReference type="PROSITE" id="PS51762">
    <property type="entry name" value="GH16_2"/>
    <property type="match status" value="1"/>
</dbReference>
<dbReference type="GO" id="GO:0016762">
    <property type="term" value="F:xyloglucan:xyloglucosyl transferase activity"/>
    <property type="evidence" value="ECO:0007669"/>
    <property type="project" value="UniProtKB-EC"/>
</dbReference>
<keyword evidence="1 7" id="KW-0808">Transferase</keyword>
<feature type="signal peptide" evidence="7">
    <location>
        <begin position="1"/>
        <end position="17"/>
    </location>
</feature>
<dbReference type="SUPFAM" id="SSF49899">
    <property type="entry name" value="Concanavalin A-like lectins/glucanases"/>
    <property type="match status" value="1"/>
</dbReference>
<dbReference type="GO" id="GO:0010411">
    <property type="term" value="P:xyloglucan metabolic process"/>
    <property type="evidence" value="ECO:0007669"/>
    <property type="project" value="InterPro"/>
</dbReference>
<feature type="glycosylation site" description="N-linked (GlcNAc...) asparagine" evidence="6">
    <location>
        <position position="104"/>
    </location>
</feature>
<evidence type="ECO:0000259" key="8">
    <source>
        <dbReference type="PROSITE" id="PS51762"/>
    </source>
</evidence>
<dbReference type="Gene3D" id="2.60.120.200">
    <property type="match status" value="1"/>
</dbReference>
<dbReference type="PIRSF" id="PIRSF005604">
    <property type="entry name" value="XET"/>
    <property type="match status" value="1"/>
</dbReference>
<dbReference type="GO" id="GO:0071555">
    <property type="term" value="P:cell wall organization"/>
    <property type="evidence" value="ECO:0007669"/>
    <property type="project" value="UniProtKB-KW"/>
</dbReference>
<dbReference type="InterPro" id="IPR044791">
    <property type="entry name" value="Beta-glucanase/XTH"/>
</dbReference>
<dbReference type="PANTHER" id="PTHR31062">
    <property type="entry name" value="XYLOGLUCAN ENDOTRANSGLUCOSYLASE/HYDROLASE PROTEIN 8-RELATED"/>
    <property type="match status" value="1"/>
</dbReference>
<reference evidence="9" key="1">
    <citation type="submission" date="2020-06" db="EMBL/GenBank/DDBJ databases">
        <title>WGS assembly of Ceratodon purpureus strain R40.</title>
        <authorList>
            <person name="Carey S.B."/>
            <person name="Jenkins J."/>
            <person name="Shu S."/>
            <person name="Lovell J.T."/>
            <person name="Sreedasyam A."/>
            <person name="Maumus F."/>
            <person name="Tiley G.P."/>
            <person name="Fernandez-Pozo N."/>
            <person name="Barry K."/>
            <person name="Chen C."/>
            <person name="Wang M."/>
            <person name="Lipzen A."/>
            <person name="Daum C."/>
            <person name="Saski C.A."/>
            <person name="Payton A.C."/>
            <person name="Mcbreen J.C."/>
            <person name="Conrad R.E."/>
            <person name="Kollar L.M."/>
            <person name="Olsson S."/>
            <person name="Huttunen S."/>
            <person name="Landis J.B."/>
            <person name="Wickett N.J."/>
            <person name="Johnson M.G."/>
            <person name="Rensing S.A."/>
            <person name="Grimwood J."/>
            <person name="Schmutz J."/>
            <person name="Mcdaniel S.F."/>
        </authorList>
    </citation>
    <scope>NUCLEOTIDE SEQUENCE</scope>
    <source>
        <strain evidence="9">R40</strain>
    </source>
</reference>
<dbReference type="InterPro" id="IPR016455">
    <property type="entry name" value="XTH"/>
</dbReference>
<dbReference type="FunFam" id="2.60.120.200:FF:000025">
    <property type="entry name" value="Xyloglucan endotransglucosylase/hydrolase"/>
    <property type="match status" value="1"/>
</dbReference>
<dbReference type="GO" id="GO:0048046">
    <property type="term" value="C:apoplast"/>
    <property type="evidence" value="ECO:0007669"/>
    <property type="project" value="UniProtKB-SubCell"/>
</dbReference>
<dbReference type="EMBL" id="CM026429">
    <property type="protein sequence ID" value="KAG0564009.1"/>
    <property type="molecule type" value="Genomic_DNA"/>
</dbReference>
<feature type="chain" id="PRO_5035961801" description="Xyloglucan endotransglucosylase/hydrolase" evidence="7">
    <location>
        <begin position="18"/>
        <end position="289"/>
    </location>
</feature>
<comment type="subcellular location">
    <subcellularLocation>
        <location evidence="7">Secreted</location>
        <location evidence="7">Cell wall</location>
    </subcellularLocation>
    <subcellularLocation>
        <location evidence="7">Secreted</location>
        <location evidence="7">Extracellular space</location>
        <location evidence="7">Apoplast</location>
    </subcellularLocation>
</comment>
<name>A0A8T0H0T9_CERPU</name>
<keyword evidence="3" id="KW-1015">Disulfide bond</keyword>
<dbReference type="Pfam" id="PF06955">
    <property type="entry name" value="XET_C"/>
    <property type="match status" value="1"/>
</dbReference>
<protein>
    <recommendedName>
        <fullName evidence="7">Xyloglucan endotransglucosylase/hydrolase</fullName>
        <ecNumber evidence="7">2.4.1.207</ecNumber>
    </recommendedName>
</protein>
<accession>A0A8T0H0T9</accession>
<evidence type="ECO:0000256" key="6">
    <source>
        <dbReference type="PIRSR" id="PIRSR005604-2"/>
    </source>
</evidence>
<sequence length="289" mass="31859">MLILSMAALVVIQTTECKSISFGENYSASTDKLHTRVKSGGSRVELVLDQNSAAGFSSKGKYLFGSIGMKIKLVSGNSAGTVTAYYLSSDGDQHDEMDFEFLGNSSGEPYILQTNVFAKGKGDREQRMTLWFDPTSGYHTYSLRWNKNIIVFYVEGVPVRVFRNNEALGVPFPNNQAVGIYASLWDGSAWATQGGTVPLDWDAAPFVASFQGFGVDACQVISNTSDSDVASCKASSGNWWNTESYQDLNKNQIGKLRDIRSKYVVYDYCTDTSRFPDPPVECAINWYEG</sequence>
<dbReference type="GO" id="GO:0042546">
    <property type="term" value="P:cell wall biogenesis"/>
    <property type="evidence" value="ECO:0007669"/>
    <property type="project" value="InterPro"/>
</dbReference>
<dbReference type="AlphaFoldDB" id="A0A8T0H0T9"/>
<evidence type="ECO:0000313" key="9">
    <source>
        <dbReference type="EMBL" id="KAG0564009.1"/>
    </source>
</evidence>
<comment type="PTM">
    <text evidence="7">Contains at least one intrachain disulfide bond essential for its enzymatic activity.</text>
</comment>
<dbReference type="InterPro" id="IPR010713">
    <property type="entry name" value="XET_C"/>
</dbReference>
<evidence type="ECO:0000256" key="1">
    <source>
        <dbReference type="ARBA" id="ARBA00022679"/>
    </source>
</evidence>
<keyword evidence="10" id="KW-1185">Reference proteome</keyword>
<dbReference type="InterPro" id="IPR013320">
    <property type="entry name" value="ConA-like_dom_sf"/>
</dbReference>
<dbReference type="InterPro" id="IPR000757">
    <property type="entry name" value="Beta-glucanase-like"/>
</dbReference>
<keyword evidence="7" id="KW-0134">Cell wall</keyword>
<evidence type="ECO:0000256" key="7">
    <source>
        <dbReference type="RuleBase" id="RU361120"/>
    </source>
</evidence>
<comment type="similarity">
    <text evidence="7">Belongs to the glycosyl hydrolase 16 family.</text>
</comment>
<feature type="domain" description="GH16" evidence="8">
    <location>
        <begin position="13"/>
        <end position="210"/>
    </location>
</feature>
<dbReference type="CDD" id="cd02176">
    <property type="entry name" value="GH16_XET"/>
    <property type="match status" value="1"/>
</dbReference>
<evidence type="ECO:0000256" key="3">
    <source>
        <dbReference type="ARBA" id="ARBA00023157"/>
    </source>
</evidence>
<keyword evidence="7" id="KW-0961">Cell wall biogenesis/degradation</keyword>
<feature type="active site" description="Nucleophile" evidence="5">
    <location>
        <position position="96"/>
    </location>
</feature>
<keyword evidence="7" id="KW-0964">Secreted</keyword>
<keyword evidence="2 7" id="KW-0378">Hydrolase</keyword>
<keyword evidence="7" id="KW-0732">Signal</keyword>
<evidence type="ECO:0000256" key="2">
    <source>
        <dbReference type="ARBA" id="ARBA00022801"/>
    </source>
</evidence>
<organism evidence="9 10">
    <name type="scientific">Ceratodon purpureus</name>
    <name type="common">Fire moss</name>
    <name type="synonym">Dicranum purpureum</name>
    <dbReference type="NCBI Taxonomy" id="3225"/>
    <lineage>
        <taxon>Eukaryota</taxon>
        <taxon>Viridiplantae</taxon>
        <taxon>Streptophyta</taxon>
        <taxon>Embryophyta</taxon>
        <taxon>Bryophyta</taxon>
        <taxon>Bryophytina</taxon>
        <taxon>Bryopsida</taxon>
        <taxon>Dicranidae</taxon>
        <taxon>Pseudoditrichales</taxon>
        <taxon>Ditrichaceae</taxon>
        <taxon>Ceratodon</taxon>
    </lineage>
</organism>
<evidence type="ECO:0000313" key="10">
    <source>
        <dbReference type="Proteomes" id="UP000822688"/>
    </source>
</evidence>
<proteinExistence type="inferred from homology"/>
<gene>
    <name evidence="9" type="ORF">KC19_8G075800</name>
</gene>
<comment type="caution">
    <text evidence="9">The sequence shown here is derived from an EMBL/GenBank/DDBJ whole genome shotgun (WGS) entry which is preliminary data.</text>
</comment>
<keyword evidence="4 7" id="KW-0326">Glycosidase</keyword>
<dbReference type="Pfam" id="PF00722">
    <property type="entry name" value="Glyco_hydro_16"/>
    <property type="match status" value="1"/>
</dbReference>
<evidence type="ECO:0000256" key="5">
    <source>
        <dbReference type="PIRSR" id="PIRSR005604-1"/>
    </source>
</evidence>
<comment type="function">
    <text evidence="7">Catalyzes xyloglucan endohydrolysis (XEH) and/or endotransglycosylation (XET). Cleaves and religates xyloglucan polymers, an essential constituent of the primary cell wall, and thereby participates in cell wall construction of growing tissues.</text>
</comment>
<dbReference type="GO" id="GO:0004553">
    <property type="term" value="F:hydrolase activity, hydrolyzing O-glycosyl compounds"/>
    <property type="evidence" value="ECO:0007669"/>
    <property type="project" value="InterPro"/>
</dbReference>
<dbReference type="Proteomes" id="UP000822688">
    <property type="component" value="Chromosome 8"/>
</dbReference>